<dbReference type="EMBL" id="JAVRBK010000008">
    <property type="protein sequence ID" value="KAK5639941.1"/>
    <property type="molecule type" value="Genomic_DNA"/>
</dbReference>
<dbReference type="PANTHER" id="PTHR31649:SF10">
    <property type="entry name" value="IP19903P-RELATED"/>
    <property type="match status" value="1"/>
</dbReference>
<keyword evidence="2" id="KW-1185">Reference proteome</keyword>
<evidence type="ECO:0000313" key="2">
    <source>
        <dbReference type="Proteomes" id="UP001329430"/>
    </source>
</evidence>
<dbReference type="Proteomes" id="UP001329430">
    <property type="component" value="Chromosome 8"/>
</dbReference>
<organism evidence="1 2">
    <name type="scientific">Pyrocoelia pectoralis</name>
    <dbReference type="NCBI Taxonomy" id="417401"/>
    <lineage>
        <taxon>Eukaryota</taxon>
        <taxon>Metazoa</taxon>
        <taxon>Ecdysozoa</taxon>
        <taxon>Arthropoda</taxon>
        <taxon>Hexapoda</taxon>
        <taxon>Insecta</taxon>
        <taxon>Pterygota</taxon>
        <taxon>Neoptera</taxon>
        <taxon>Endopterygota</taxon>
        <taxon>Coleoptera</taxon>
        <taxon>Polyphaga</taxon>
        <taxon>Elateriformia</taxon>
        <taxon>Elateroidea</taxon>
        <taxon>Lampyridae</taxon>
        <taxon>Lampyrinae</taxon>
        <taxon>Pyrocoelia</taxon>
    </lineage>
</organism>
<accession>A0AAN7V6U3</accession>
<dbReference type="PANTHER" id="PTHR31649">
    <property type="entry name" value="AGAP009604-PA"/>
    <property type="match status" value="1"/>
</dbReference>
<comment type="caution">
    <text evidence="1">The sequence shown here is derived from an EMBL/GenBank/DDBJ whole genome shotgun (WGS) entry which is preliminary data.</text>
</comment>
<dbReference type="AlphaFoldDB" id="A0AAN7V6U3"/>
<gene>
    <name evidence="1" type="ORF">RI129_010752</name>
</gene>
<reference evidence="1 2" key="1">
    <citation type="journal article" date="2024" name="Insects">
        <title>An Improved Chromosome-Level Genome Assembly of the Firefly Pyrocoelia pectoralis.</title>
        <authorList>
            <person name="Fu X."/>
            <person name="Meyer-Rochow V.B."/>
            <person name="Ballantyne L."/>
            <person name="Zhu X."/>
        </authorList>
    </citation>
    <scope>NUCLEOTIDE SEQUENCE [LARGE SCALE GENOMIC DNA]</scope>
    <source>
        <strain evidence="1">XCY_ONT2</strain>
    </source>
</reference>
<sequence length="147" mass="16371">MPTHIFFSNYLLTLKSLKQENEFVYNIFIKANFYWRDYDGTIPSDAVPGGNLNGNITYIGMLTVPGIINAGTISGFIIPGDPKAYATHHGLALENDKGVRVPCRFMWTKKLEDNCVYVTGSYSDTPATYIGRATYEGNVVIGRVDFN</sequence>
<evidence type="ECO:0000313" key="1">
    <source>
        <dbReference type="EMBL" id="KAK5639941.1"/>
    </source>
</evidence>
<protein>
    <submittedName>
        <fullName evidence="1">Uncharacterized protein</fullName>
    </submittedName>
</protein>
<name>A0AAN7V6U3_9COLE</name>
<proteinExistence type="predicted"/>